<accession>A0ABT5C4M8</accession>
<dbReference type="Proteomes" id="UP001217485">
    <property type="component" value="Unassembled WGS sequence"/>
</dbReference>
<comment type="caution">
    <text evidence="3">The sequence shown here is derived from an EMBL/GenBank/DDBJ whole genome shotgun (WGS) entry which is preliminary data.</text>
</comment>
<feature type="compositionally biased region" description="Pro residues" evidence="1">
    <location>
        <begin position="391"/>
        <end position="404"/>
    </location>
</feature>
<protein>
    <submittedName>
        <fullName evidence="3">DUF2169 domain-containing protein</fullName>
    </submittedName>
</protein>
<dbReference type="EMBL" id="JAQNDK010000002">
    <property type="protein sequence ID" value="MDC0680137.1"/>
    <property type="molecule type" value="Genomic_DNA"/>
</dbReference>
<keyword evidence="4" id="KW-1185">Reference proteome</keyword>
<evidence type="ECO:0000259" key="2">
    <source>
        <dbReference type="Pfam" id="PF09937"/>
    </source>
</evidence>
<dbReference type="InterPro" id="IPR018683">
    <property type="entry name" value="DUF2169"/>
</dbReference>
<reference evidence="3 4" key="1">
    <citation type="submission" date="2023-01" db="EMBL/GenBank/DDBJ databases">
        <title>Minimal conservation of predation-associated metabolite biosynthetic gene clusters underscores biosynthetic potential of Myxococcota including descriptions for ten novel species: Archangium lansinium sp. nov., Myxococcus landrumus sp. nov., Nannocystis bai.</title>
        <authorList>
            <person name="Ahearne A."/>
            <person name="Stevens C."/>
            <person name="Dowd S."/>
        </authorList>
    </citation>
    <scope>NUCLEOTIDE SEQUENCE [LARGE SCALE GENOMIC DNA]</scope>
    <source>
        <strain evidence="3 4">WIWO2</strain>
    </source>
</reference>
<feature type="compositionally biased region" description="Pro residues" evidence="1">
    <location>
        <begin position="425"/>
        <end position="438"/>
    </location>
</feature>
<feature type="compositionally biased region" description="Low complexity" evidence="1">
    <location>
        <begin position="503"/>
        <end position="514"/>
    </location>
</feature>
<evidence type="ECO:0000313" key="3">
    <source>
        <dbReference type="EMBL" id="MDC0680137.1"/>
    </source>
</evidence>
<feature type="compositionally biased region" description="Low complexity" evidence="1">
    <location>
        <begin position="485"/>
        <end position="495"/>
    </location>
</feature>
<sequence>MATSSPPHVSAMPVGAATAAAMAWRFKGKLWVTAMVKATFGFASDTMMQRIAPQEIIREEVHHRGLPSRSIRFTTDLVPRLLKADVLFTGHAHAPHGRPVEAAHVRLGLFSSSWTLLDKTLMVRKRGGFVRLPIDYEHAFGGIGFPDNPFGEGHPQGSGEPNILDPVDARRVAGFGPISKASPARRRLLGATPRALLERGIPEIPDDLSWDYFQAAPPDQRTHFLRGDEWIVMDGLHPSAPRMRMRLPGARGVARIHGLAGLGLAEHQELPLSADVLRIDGDEQRCTVTWRSSFPVPSEDALPRMRIFAGVELPGEPIAWPAPGAAVSRAGATAPRAGAAGDEDDASLESTVALSAAPSMSPTGTLDVAPNRALAVPGTLPFRPAPAGASPSPPKRPAPPPPEAPLARSGTMQMPKDVGSQGASPSPPKRPAPSPPEAPLARSGTMQMPKDVDSHAARQPATPFTAEPPRAQPAEPPRAPPAEPSAPAASAAAPAVPTPDPVSPAAAGGAFAWATPPPEPPPPEPPPAGAPKRPAKLDVRALLYGAGKGRG</sequence>
<gene>
    <name evidence="3" type="ORF">POL72_20520</name>
</gene>
<proteinExistence type="predicted"/>
<organism evidence="3 4">
    <name type="scientific">Sorangium atrum</name>
    <dbReference type="NCBI Taxonomy" id="2995308"/>
    <lineage>
        <taxon>Bacteria</taxon>
        <taxon>Pseudomonadati</taxon>
        <taxon>Myxococcota</taxon>
        <taxon>Polyangia</taxon>
        <taxon>Polyangiales</taxon>
        <taxon>Polyangiaceae</taxon>
        <taxon>Sorangium</taxon>
    </lineage>
</organism>
<feature type="region of interest" description="Disordered" evidence="1">
    <location>
        <begin position="377"/>
        <end position="551"/>
    </location>
</feature>
<feature type="compositionally biased region" description="Pro residues" evidence="1">
    <location>
        <begin position="470"/>
        <end position="484"/>
    </location>
</feature>
<feature type="compositionally biased region" description="Low complexity" evidence="1">
    <location>
        <begin position="381"/>
        <end position="390"/>
    </location>
</feature>
<feature type="compositionally biased region" description="Pro residues" evidence="1">
    <location>
        <begin position="515"/>
        <end position="529"/>
    </location>
</feature>
<dbReference type="Pfam" id="PF09937">
    <property type="entry name" value="DUF2169"/>
    <property type="match status" value="1"/>
</dbReference>
<evidence type="ECO:0000256" key="1">
    <source>
        <dbReference type="SAM" id="MobiDB-lite"/>
    </source>
</evidence>
<name>A0ABT5C4M8_9BACT</name>
<dbReference type="RefSeq" id="WP_272097168.1">
    <property type="nucleotide sequence ID" value="NZ_JAQNDK010000002.1"/>
</dbReference>
<feature type="domain" description="DUF2169" evidence="2">
    <location>
        <begin position="28"/>
        <end position="291"/>
    </location>
</feature>
<evidence type="ECO:0000313" key="4">
    <source>
        <dbReference type="Proteomes" id="UP001217485"/>
    </source>
</evidence>